<comment type="subcellular location">
    <subcellularLocation>
        <location evidence="1">Cell membrane</location>
        <topology evidence="1">Multi-pass membrane protein</topology>
    </subcellularLocation>
</comment>
<dbReference type="InterPro" id="IPR004477">
    <property type="entry name" value="ComEC_N"/>
</dbReference>
<accession>A0A0W0R496</accession>
<dbReference type="InterPro" id="IPR036866">
    <property type="entry name" value="RibonucZ/Hydroxyglut_hydro"/>
</dbReference>
<feature type="transmembrane region" description="Helical" evidence="6">
    <location>
        <begin position="380"/>
        <end position="400"/>
    </location>
</feature>
<dbReference type="SUPFAM" id="SSF56281">
    <property type="entry name" value="Metallo-hydrolase/oxidoreductase"/>
    <property type="match status" value="1"/>
</dbReference>
<keyword evidence="5 6" id="KW-0472">Membrane</keyword>
<dbReference type="NCBIfam" id="TIGR00361">
    <property type="entry name" value="ComEC_Rec2"/>
    <property type="match status" value="1"/>
</dbReference>
<dbReference type="InterPro" id="IPR025405">
    <property type="entry name" value="DUF4131"/>
</dbReference>
<dbReference type="InterPro" id="IPR001279">
    <property type="entry name" value="Metallo-B-lactamas"/>
</dbReference>
<feature type="transmembrane region" description="Helical" evidence="6">
    <location>
        <begin position="6"/>
        <end position="30"/>
    </location>
</feature>
<evidence type="ECO:0000313" key="9">
    <source>
        <dbReference type="Proteomes" id="UP000054859"/>
    </source>
</evidence>
<dbReference type="Pfam" id="PF00753">
    <property type="entry name" value="Lactamase_B"/>
    <property type="match status" value="1"/>
</dbReference>
<sequence length="730" mass="82516">MEILLFFAGITVVIFKSYLPFVFVLLVLFFRLRVRYIAWFLAGIAWGYSHEWYSSDWNMPKGPVIKQADIKGYISSIPVKTKNKTQFEFQLISLDDKVVKAKLLVNCYQRCPLVSAGELWRFKARLKKPHNLNNPGSFDYKKWLLTRHITWTATLLPAKFCLIPHGKINPLLRYREHLAAALNKLPLDETSIGVLQALTLGITTAIDKSDWDLFRRTGTVHLMVISGAHVGLVAGLAFYSSKWLWGFVPQLALRYPAQKIASLAALWCASLYTSIAGFGVPAQRALIVCCFLFGRNFFQRRVSTWQSWRYALLLVILLEPHSVALSGFYLSFLAVSILILVNSRFEIKGIKKTLVLQVACLVGLMPLTLFWFSYGSINGLLANLIAIPWVSFIIVPLGLFITLTAQWFVLSPLVDLLKESIQLLLQYLLYVDHFQTINLHFTFTGLISALILLFTLILCIFMPIGKILPAYITLIFTSFFKLPPSIKPGEVQIDILDVGQGLAVLARTAHHNLIYDTGMKFFHGADMGKLVLIPYLNALQIKVLDTVVISHPDLDHRGGLPSLREEIPIKSLVVNDPGYYKEGRKCHEYQPWIWDGVSFSFFSIKGHFKNKNNNSCVLKISTTGGSVLLTGDIEKEAEHYLETNYGKKIAANVLVVPHHGSKTSSSLSFIKKINPDFAIFSYGFDNPYHFPHQTTLLNYKQIGTHIYNTADHGMVSVRLQRHTYSVSGYL</sequence>
<dbReference type="CDD" id="cd07731">
    <property type="entry name" value="ComA-like_MBL-fold"/>
    <property type="match status" value="1"/>
</dbReference>
<dbReference type="PANTHER" id="PTHR30619">
    <property type="entry name" value="DNA INTERNALIZATION/COMPETENCE PROTEIN COMEC/REC2"/>
    <property type="match status" value="1"/>
</dbReference>
<evidence type="ECO:0000256" key="3">
    <source>
        <dbReference type="ARBA" id="ARBA00022692"/>
    </source>
</evidence>
<dbReference type="Pfam" id="PF03772">
    <property type="entry name" value="Competence"/>
    <property type="match status" value="1"/>
</dbReference>
<evidence type="ECO:0000256" key="4">
    <source>
        <dbReference type="ARBA" id="ARBA00022989"/>
    </source>
</evidence>
<dbReference type="InterPro" id="IPR052159">
    <property type="entry name" value="Competence_DNA_uptake"/>
</dbReference>
<dbReference type="STRING" id="45056.Lade_0552"/>
<keyword evidence="3 6" id="KW-0812">Transmembrane</keyword>
<protein>
    <submittedName>
        <fullName evidence="8">DNA uptake/competence protein ComA</fullName>
    </submittedName>
</protein>
<dbReference type="Proteomes" id="UP000054859">
    <property type="component" value="Unassembled WGS sequence"/>
</dbReference>
<dbReference type="AlphaFoldDB" id="A0A0W0R496"/>
<feature type="transmembrane region" description="Helical" evidence="6">
    <location>
        <begin position="220"/>
        <end position="240"/>
    </location>
</feature>
<feature type="transmembrane region" description="Helical" evidence="6">
    <location>
        <begin position="441"/>
        <end position="464"/>
    </location>
</feature>
<dbReference type="PATRIC" id="fig|45056.6.peg.573"/>
<keyword evidence="9" id="KW-1185">Reference proteome</keyword>
<dbReference type="PANTHER" id="PTHR30619:SF1">
    <property type="entry name" value="RECOMBINATION PROTEIN 2"/>
    <property type="match status" value="1"/>
</dbReference>
<dbReference type="Gene3D" id="3.60.15.10">
    <property type="entry name" value="Ribonuclease Z/Hydroxyacylglutathione hydrolase-like"/>
    <property type="match status" value="1"/>
</dbReference>
<dbReference type="InterPro" id="IPR035681">
    <property type="entry name" value="ComA-like_MBL"/>
</dbReference>
<feature type="transmembrane region" description="Helical" evidence="6">
    <location>
        <begin position="353"/>
        <end position="374"/>
    </location>
</feature>
<evidence type="ECO:0000256" key="6">
    <source>
        <dbReference type="SAM" id="Phobius"/>
    </source>
</evidence>
<evidence type="ECO:0000256" key="1">
    <source>
        <dbReference type="ARBA" id="ARBA00004651"/>
    </source>
</evidence>
<dbReference type="GO" id="GO:0030420">
    <property type="term" value="P:establishment of competence for transformation"/>
    <property type="evidence" value="ECO:0007669"/>
    <property type="project" value="InterPro"/>
</dbReference>
<dbReference type="RefSeq" id="WP_058461617.1">
    <property type="nucleotide sequence ID" value="NZ_CAAAHS010000004.1"/>
</dbReference>
<feature type="transmembrane region" description="Helical" evidence="6">
    <location>
        <begin position="322"/>
        <end position="341"/>
    </location>
</feature>
<gene>
    <name evidence="8" type="primary">comA</name>
    <name evidence="8" type="ORF">Lade_0552</name>
</gene>
<reference evidence="8 9" key="1">
    <citation type="submission" date="2015-11" db="EMBL/GenBank/DDBJ databases">
        <title>Identification of large and diverse effector repertoires of 38 Legionella species.</title>
        <authorList>
            <person name="Burstein D."/>
            <person name="Amaro F."/>
            <person name="Zusman T."/>
            <person name="Lifshitz Z."/>
            <person name="Cohen O."/>
            <person name="Gilbert J.A."/>
            <person name="Pupko T."/>
            <person name="Shuman H.A."/>
            <person name="Segal G."/>
        </authorList>
    </citation>
    <scope>NUCLEOTIDE SEQUENCE [LARGE SCALE GENOMIC DNA]</scope>
    <source>
        <strain evidence="8 9">1762-AUS-E</strain>
    </source>
</reference>
<dbReference type="NCBIfam" id="TIGR00360">
    <property type="entry name" value="ComEC_N-term"/>
    <property type="match status" value="1"/>
</dbReference>
<dbReference type="Pfam" id="PF13567">
    <property type="entry name" value="DUF4131"/>
    <property type="match status" value="1"/>
</dbReference>
<organism evidence="8 9">
    <name type="scientific">Legionella adelaidensis</name>
    <dbReference type="NCBI Taxonomy" id="45056"/>
    <lineage>
        <taxon>Bacteria</taxon>
        <taxon>Pseudomonadati</taxon>
        <taxon>Pseudomonadota</taxon>
        <taxon>Gammaproteobacteria</taxon>
        <taxon>Legionellales</taxon>
        <taxon>Legionellaceae</taxon>
        <taxon>Legionella</taxon>
    </lineage>
</organism>
<feature type="transmembrane region" description="Helical" evidence="6">
    <location>
        <begin position="260"/>
        <end position="278"/>
    </location>
</feature>
<proteinExistence type="predicted"/>
<feature type="domain" description="Metallo-beta-lactamase" evidence="7">
    <location>
        <begin position="500"/>
        <end position="684"/>
    </location>
</feature>
<dbReference type="SMART" id="SM00849">
    <property type="entry name" value="Lactamase_B"/>
    <property type="match status" value="1"/>
</dbReference>
<evidence type="ECO:0000256" key="5">
    <source>
        <dbReference type="ARBA" id="ARBA00023136"/>
    </source>
</evidence>
<dbReference type="EMBL" id="LNKA01000001">
    <property type="protein sequence ID" value="KTC65894.1"/>
    <property type="molecule type" value="Genomic_DNA"/>
</dbReference>
<evidence type="ECO:0000313" key="8">
    <source>
        <dbReference type="EMBL" id="KTC65894.1"/>
    </source>
</evidence>
<comment type="caution">
    <text evidence="8">The sequence shown here is derived from an EMBL/GenBank/DDBJ whole genome shotgun (WGS) entry which is preliminary data.</text>
</comment>
<dbReference type="GO" id="GO:0005886">
    <property type="term" value="C:plasma membrane"/>
    <property type="evidence" value="ECO:0007669"/>
    <property type="project" value="UniProtKB-SubCell"/>
</dbReference>
<name>A0A0W0R496_9GAMM</name>
<evidence type="ECO:0000259" key="7">
    <source>
        <dbReference type="SMART" id="SM00849"/>
    </source>
</evidence>
<keyword evidence="4 6" id="KW-1133">Transmembrane helix</keyword>
<dbReference type="InterPro" id="IPR004797">
    <property type="entry name" value="Competence_ComEC/Rec2"/>
</dbReference>
<evidence type="ECO:0000256" key="2">
    <source>
        <dbReference type="ARBA" id="ARBA00022475"/>
    </source>
</evidence>
<keyword evidence="2" id="KW-1003">Cell membrane</keyword>
<dbReference type="OrthoDB" id="9761531at2"/>